<evidence type="ECO:0000313" key="2">
    <source>
        <dbReference type="Proteomes" id="UP001157418"/>
    </source>
</evidence>
<evidence type="ECO:0000313" key="1">
    <source>
        <dbReference type="EMBL" id="CAH1428037.1"/>
    </source>
</evidence>
<comment type="caution">
    <text evidence="1">The sequence shown here is derived from an EMBL/GenBank/DDBJ whole genome shotgun (WGS) entry which is preliminary data.</text>
</comment>
<dbReference type="EMBL" id="CAKMRJ010002223">
    <property type="protein sequence ID" value="CAH1428037.1"/>
    <property type="molecule type" value="Genomic_DNA"/>
</dbReference>
<protein>
    <submittedName>
        <fullName evidence="1">Uncharacterized protein</fullName>
    </submittedName>
</protein>
<dbReference type="AlphaFoldDB" id="A0AAU9MN81"/>
<reference evidence="1 2" key="1">
    <citation type="submission" date="2022-01" db="EMBL/GenBank/DDBJ databases">
        <authorList>
            <person name="Xiong W."/>
            <person name="Schranz E."/>
        </authorList>
    </citation>
    <scope>NUCLEOTIDE SEQUENCE [LARGE SCALE GENOMIC DNA]</scope>
</reference>
<sequence>MFSLISDSASLLYLNITCTFTFNRLHHDSALTAGDVYVLIGSPPVFHLRCGWFGKGEESKNINNGIGRSVGKGFSTLEWVGSLTNISVDDSMNLSQPEIM</sequence>
<dbReference type="Proteomes" id="UP001157418">
    <property type="component" value="Unassembled WGS sequence"/>
</dbReference>
<gene>
    <name evidence="1" type="ORF">LVIROSA_LOCUS14996</name>
</gene>
<name>A0AAU9MN81_9ASTR</name>
<accession>A0AAU9MN81</accession>
<keyword evidence="2" id="KW-1185">Reference proteome</keyword>
<organism evidence="1 2">
    <name type="scientific">Lactuca virosa</name>
    <dbReference type="NCBI Taxonomy" id="75947"/>
    <lineage>
        <taxon>Eukaryota</taxon>
        <taxon>Viridiplantae</taxon>
        <taxon>Streptophyta</taxon>
        <taxon>Embryophyta</taxon>
        <taxon>Tracheophyta</taxon>
        <taxon>Spermatophyta</taxon>
        <taxon>Magnoliopsida</taxon>
        <taxon>eudicotyledons</taxon>
        <taxon>Gunneridae</taxon>
        <taxon>Pentapetalae</taxon>
        <taxon>asterids</taxon>
        <taxon>campanulids</taxon>
        <taxon>Asterales</taxon>
        <taxon>Asteraceae</taxon>
        <taxon>Cichorioideae</taxon>
        <taxon>Cichorieae</taxon>
        <taxon>Lactucinae</taxon>
        <taxon>Lactuca</taxon>
    </lineage>
</organism>
<proteinExistence type="predicted"/>